<name>A0A397HUA1_9GLOM</name>
<dbReference type="EMBL" id="PQFF01000279">
    <property type="protein sequence ID" value="RHZ66799.1"/>
    <property type="molecule type" value="Genomic_DNA"/>
</dbReference>
<protein>
    <submittedName>
        <fullName evidence="1">Uncharacterized protein</fullName>
    </submittedName>
</protein>
<evidence type="ECO:0000313" key="2">
    <source>
        <dbReference type="Proteomes" id="UP000266861"/>
    </source>
</evidence>
<dbReference type="Proteomes" id="UP000266861">
    <property type="component" value="Unassembled WGS sequence"/>
</dbReference>
<accession>A0A397HUA1</accession>
<proteinExistence type="predicted"/>
<gene>
    <name evidence="1" type="ORF">Glove_305g16</name>
</gene>
<dbReference type="AlphaFoldDB" id="A0A397HUA1"/>
<keyword evidence="2" id="KW-1185">Reference proteome</keyword>
<sequence length="270" mass="32066">MDRMKLINLLNKEKVILKYNNKDYIIYYQPIINCIKNILSINDIHNNITFNFKNDQSNNNRNYNEQYTANWWTKTEKTIPLGSHLFIWADSKSTLIFIKDLQFLNKTDNESDESEESKGTETIPKFPNNTYSDLMTLIIQHNLNNKAGNAIIQQGRKLMDRMKLINLLNKEKVILKYNNKDYIIYYQPIINCIKNILSINDIHNNITFNFKNDQSNNNRNYNEQYTANWWTKTEKTIPLGSHLFIWADSKSTLIFIKDLQFLSTPVFFYC</sequence>
<evidence type="ECO:0000313" key="1">
    <source>
        <dbReference type="EMBL" id="RHZ66799.1"/>
    </source>
</evidence>
<organism evidence="1 2">
    <name type="scientific">Diversispora epigaea</name>
    <dbReference type="NCBI Taxonomy" id="1348612"/>
    <lineage>
        <taxon>Eukaryota</taxon>
        <taxon>Fungi</taxon>
        <taxon>Fungi incertae sedis</taxon>
        <taxon>Mucoromycota</taxon>
        <taxon>Glomeromycotina</taxon>
        <taxon>Glomeromycetes</taxon>
        <taxon>Diversisporales</taxon>
        <taxon>Diversisporaceae</taxon>
        <taxon>Diversispora</taxon>
    </lineage>
</organism>
<reference evidence="1 2" key="1">
    <citation type="submission" date="2018-08" db="EMBL/GenBank/DDBJ databases">
        <title>Genome and evolution of the arbuscular mycorrhizal fungus Diversispora epigaea (formerly Glomus versiforme) and its bacterial endosymbionts.</title>
        <authorList>
            <person name="Sun X."/>
            <person name="Fei Z."/>
            <person name="Harrison M."/>
        </authorList>
    </citation>
    <scope>NUCLEOTIDE SEQUENCE [LARGE SCALE GENOMIC DNA]</scope>
    <source>
        <strain evidence="1 2">IT104</strain>
    </source>
</reference>
<comment type="caution">
    <text evidence="1">The sequence shown here is derived from an EMBL/GenBank/DDBJ whole genome shotgun (WGS) entry which is preliminary data.</text>
</comment>
<dbReference type="OrthoDB" id="2347457at2759"/>